<dbReference type="Proteomes" id="UP000008216">
    <property type="component" value="Chromosome"/>
</dbReference>
<sequence>MTDIEMIGIEDGIVEFHRHNETTSCKYDYDGYKILTYKSGKKGVRYLFECKDPESKAPKYIQFSDHIIAPRKSSHFHIFMGNDTQQSLLNEMENWPTYYPYQLSSKEVVEEMMSH</sequence>
<evidence type="ECO:0000313" key="4">
    <source>
        <dbReference type="EMBL" id="ABJ01308.1"/>
    </source>
</evidence>
<evidence type="ECO:0000259" key="3">
    <source>
        <dbReference type="Pfam" id="PF09223"/>
    </source>
</evidence>
<evidence type="ECO:0000313" key="5">
    <source>
        <dbReference type="Proteomes" id="UP000008216"/>
    </source>
</evidence>
<gene>
    <name evidence="4" type="primary">yodA</name>
    <name evidence="4" type="ORF">APECO1_1008</name>
</gene>
<proteinExistence type="predicted"/>
<protein>
    <submittedName>
        <fullName evidence="4">YodA</fullName>
    </submittedName>
</protein>
<dbReference type="AlphaFoldDB" id="A0A0H2Z0G4"/>
<dbReference type="KEGG" id="ecv:APECO1_1008"/>
<dbReference type="SUPFAM" id="SSF50814">
    <property type="entry name" value="Lipocalins"/>
    <property type="match status" value="1"/>
</dbReference>
<evidence type="ECO:0000256" key="2">
    <source>
        <dbReference type="ARBA" id="ARBA00022833"/>
    </source>
</evidence>
<dbReference type="Pfam" id="PF09223">
    <property type="entry name" value="ZinT"/>
    <property type="match status" value="1"/>
</dbReference>
<dbReference type="GO" id="GO:0008270">
    <property type="term" value="F:zinc ion binding"/>
    <property type="evidence" value="ECO:0007669"/>
    <property type="project" value="InterPro"/>
</dbReference>
<accession>A0A0H2Z0G4</accession>
<keyword evidence="5" id="KW-1185">Reference proteome</keyword>
<keyword evidence="2" id="KW-0862">Zinc</keyword>
<reference evidence="4 5" key="1">
    <citation type="journal article" date="2007" name="J. Bacteriol.">
        <title>The genome sequence of avian pathogenic Escherichia coli strain O1:K1:H7 shares strong similarities with human extraintestinal pathogenic E. coli genomes.</title>
        <authorList>
            <person name="Johnson T.J."/>
            <person name="Kariyawasam S."/>
            <person name="Wannemuehler Y."/>
            <person name="Mangiamele P."/>
            <person name="Johnson S.J."/>
            <person name="Doetkott C."/>
            <person name="Skyberg J.A."/>
            <person name="Lynne A.M."/>
            <person name="Johnson J.R."/>
            <person name="Nolan L.K."/>
        </authorList>
    </citation>
    <scope>NUCLEOTIDE SEQUENCE [LARGE SCALE GENOMIC DNA]</scope>
    <source>
        <strain evidence="4">APEC O1</strain>
    </source>
</reference>
<feature type="domain" description="ZinT" evidence="3">
    <location>
        <begin position="2"/>
        <end position="115"/>
    </location>
</feature>
<dbReference type="EMBL" id="CP000468">
    <property type="protein sequence ID" value="ABJ01308.1"/>
    <property type="molecule type" value="Genomic_DNA"/>
</dbReference>
<evidence type="ECO:0000256" key="1">
    <source>
        <dbReference type="ARBA" id="ARBA00022729"/>
    </source>
</evidence>
<dbReference type="InterPro" id="IPR012674">
    <property type="entry name" value="Calycin"/>
</dbReference>
<dbReference type="InterPro" id="IPR015304">
    <property type="entry name" value="ZinT_dom"/>
</dbReference>
<keyword evidence="1" id="KW-0732">Signal</keyword>
<organism evidence="4 5">
    <name type="scientific">Escherichia coli O1:K1 / APEC</name>
    <dbReference type="NCBI Taxonomy" id="405955"/>
    <lineage>
        <taxon>Bacteria</taxon>
        <taxon>Pseudomonadati</taxon>
        <taxon>Pseudomonadota</taxon>
        <taxon>Gammaproteobacteria</taxon>
        <taxon>Enterobacterales</taxon>
        <taxon>Enterobacteriaceae</taxon>
        <taxon>Escherichia</taxon>
    </lineage>
</organism>
<dbReference type="HOGENOM" id="CLU_072001_2_0_6"/>
<name>A0A0H2Z0G4_ECOK1</name>
<dbReference type="Gene3D" id="2.40.128.20">
    <property type="match status" value="1"/>
</dbReference>